<reference evidence="1" key="2">
    <citation type="submission" date="2020-09" db="EMBL/GenBank/DDBJ databases">
        <authorList>
            <person name="Sun Q."/>
            <person name="Zhou Y."/>
        </authorList>
    </citation>
    <scope>NUCLEOTIDE SEQUENCE</scope>
    <source>
        <strain evidence="1">CGMCC 1.6333</strain>
    </source>
</reference>
<dbReference type="Proteomes" id="UP000618460">
    <property type="component" value="Unassembled WGS sequence"/>
</dbReference>
<dbReference type="EMBL" id="BMLG01000015">
    <property type="protein sequence ID" value="GGM37039.1"/>
    <property type="molecule type" value="Genomic_DNA"/>
</dbReference>
<dbReference type="RefSeq" id="WP_117157126.1">
    <property type="nucleotide sequence ID" value="NZ_BMLG01000015.1"/>
</dbReference>
<sequence>MTLLPRQKSSLLAQLEVIIPRLATNDLIYPTLTARLKREKSGYIGEKSLDYYLNFFTKKIPLLHDVRMEGQDNFFSTVTAFTSKK</sequence>
<gene>
    <name evidence="1" type="ORF">GCM10011351_24040</name>
</gene>
<proteinExistence type="predicted"/>
<dbReference type="OrthoDB" id="569879at2"/>
<comment type="caution">
    <text evidence="1">The sequence shown here is derived from an EMBL/GenBank/DDBJ whole genome shotgun (WGS) entry which is preliminary data.</text>
</comment>
<evidence type="ECO:0000313" key="2">
    <source>
        <dbReference type="Proteomes" id="UP000618460"/>
    </source>
</evidence>
<protein>
    <submittedName>
        <fullName evidence="1">Uncharacterized protein</fullName>
    </submittedName>
</protein>
<dbReference type="AlphaFoldDB" id="A0A917TTT0"/>
<name>A0A917TTT0_9BACI</name>
<evidence type="ECO:0000313" key="1">
    <source>
        <dbReference type="EMBL" id="GGM37039.1"/>
    </source>
</evidence>
<keyword evidence="2" id="KW-1185">Reference proteome</keyword>
<organism evidence="1 2">
    <name type="scientific">Paraliobacillus quinghaiensis</name>
    <dbReference type="NCBI Taxonomy" id="470815"/>
    <lineage>
        <taxon>Bacteria</taxon>
        <taxon>Bacillati</taxon>
        <taxon>Bacillota</taxon>
        <taxon>Bacilli</taxon>
        <taxon>Bacillales</taxon>
        <taxon>Bacillaceae</taxon>
        <taxon>Paraliobacillus</taxon>
    </lineage>
</organism>
<accession>A0A917TTT0</accession>
<reference evidence="1" key="1">
    <citation type="journal article" date="2014" name="Int. J. Syst. Evol. Microbiol.">
        <title>Complete genome sequence of Corynebacterium casei LMG S-19264T (=DSM 44701T), isolated from a smear-ripened cheese.</title>
        <authorList>
            <consortium name="US DOE Joint Genome Institute (JGI-PGF)"/>
            <person name="Walter F."/>
            <person name="Albersmeier A."/>
            <person name="Kalinowski J."/>
            <person name="Ruckert C."/>
        </authorList>
    </citation>
    <scope>NUCLEOTIDE SEQUENCE</scope>
    <source>
        <strain evidence="1">CGMCC 1.6333</strain>
    </source>
</reference>